<evidence type="ECO:0000256" key="3">
    <source>
        <dbReference type="PROSITE-ProRule" id="PRU01282"/>
    </source>
</evidence>
<dbReference type="EC" id="1.20.4.1" evidence="4"/>
<reference evidence="5 7" key="1">
    <citation type="submission" date="2019-03" db="EMBL/GenBank/DDBJ databases">
        <title>Genomic Encyclopedia of Type Strains, Phase IV (KMG-IV): sequencing the most valuable type-strain genomes for metagenomic binning, comparative biology and taxonomic classification.</title>
        <authorList>
            <person name="Goeker M."/>
        </authorList>
    </citation>
    <scope>NUCLEOTIDE SEQUENCE [LARGE SCALE GENOMIC DNA]</scope>
    <source>
        <strain evidence="5 7">DSM 28140</strain>
    </source>
</reference>
<protein>
    <recommendedName>
        <fullName evidence="4">Arsenate reductase</fullName>
        <ecNumber evidence="4">1.20.4.1</ecNumber>
    </recommendedName>
</protein>
<dbReference type="Proteomes" id="UP000294619">
    <property type="component" value="Unassembled WGS sequence"/>
</dbReference>
<dbReference type="AlphaFoldDB" id="A0A4R3YD04"/>
<dbReference type="GO" id="GO:0008794">
    <property type="term" value="F:arsenate reductase (glutaredoxin) activity"/>
    <property type="evidence" value="ECO:0007669"/>
    <property type="project" value="UniProtKB-UniRule"/>
</dbReference>
<evidence type="ECO:0000313" key="5">
    <source>
        <dbReference type="EMBL" id="TCV88684.1"/>
    </source>
</evidence>
<comment type="similarity">
    <text evidence="1 3 4">Belongs to the ArsC family.</text>
</comment>
<keyword evidence="8" id="KW-1185">Reference proteome</keyword>
<dbReference type="SUPFAM" id="SSF52833">
    <property type="entry name" value="Thioredoxin-like"/>
    <property type="match status" value="1"/>
</dbReference>
<evidence type="ECO:0000256" key="1">
    <source>
        <dbReference type="ARBA" id="ARBA00007198"/>
    </source>
</evidence>
<comment type="caution">
    <text evidence="5">The sequence shown here is derived from an EMBL/GenBank/DDBJ whole genome shotgun (WGS) entry which is preliminary data.</text>
</comment>
<dbReference type="InterPro" id="IPR036249">
    <property type="entry name" value="Thioredoxin-like_sf"/>
</dbReference>
<dbReference type="CDD" id="cd03034">
    <property type="entry name" value="ArsC_ArsC"/>
    <property type="match status" value="1"/>
</dbReference>
<keyword evidence="2 4" id="KW-0560">Oxidoreductase</keyword>
<name>A0A4R3YD04_9PAST</name>
<dbReference type="Pfam" id="PF03960">
    <property type="entry name" value="ArsC"/>
    <property type="match status" value="1"/>
</dbReference>
<dbReference type="PANTHER" id="PTHR30041:SF4">
    <property type="entry name" value="ARSENATE REDUCTASE"/>
    <property type="match status" value="1"/>
</dbReference>
<proteinExistence type="inferred from homology"/>
<dbReference type="PROSITE" id="PS51353">
    <property type="entry name" value="ARSC"/>
    <property type="match status" value="1"/>
</dbReference>
<reference evidence="6 8" key="2">
    <citation type="submission" date="2019-05" db="EMBL/GenBank/DDBJ databases">
        <title>Pasteurellaceae isolates from reptiles.</title>
        <authorList>
            <person name="Bojesen A.M."/>
            <person name="Lund E."/>
        </authorList>
    </citation>
    <scope>NUCLEOTIDE SEQUENCE [LARGE SCALE GENOMIC DNA]</scope>
    <source>
        <strain evidence="6 8">ELNT2x</strain>
    </source>
</reference>
<sequence length="116" mass="13169">MSIKILHNPRCSKSRETLAFLENQGQEIEIELYLQKAYSLAELQQLAQQLGVADVREMMRVNDELYRTLGLANTELSQTELLQAIVENPALLERPIVINGDQARIARPLEQILAIL</sequence>
<organism evidence="5 7">
    <name type="scientific">Testudinibacter aquarius</name>
    <dbReference type="NCBI Taxonomy" id="1524974"/>
    <lineage>
        <taxon>Bacteria</taxon>
        <taxon>Pseudomonadati</taxon>
        <taxon>Pseudomonadota</taxon>
        <taxon>Gammaproteobacteria</taxon>
        <taxon>Pasteurellales</taxon>
        <taxon>Pasteurellaceae</taxon>
        <taxon>Testudinibacter</taxon>
    </lineage>
</organism>
<evidence type="ECO:0000313" key="8">
    <source>
        <dbReference type="Proteomes" id="UP000305526"/>
    </source>
</evidence>
<dbReference type="Proteomes" id="UP000305526">
    <property type="component" value="Unassembled WGS sequence"/>
</dbReference>
<evidence type="ECO:0000313" key="7">
    <source>
        <dbReference type="Proteomes" id="UP000294619"/>
    </source>
</evidence>
<accession>A0A4R3YD04</accession>
<dbReference type="Gene3D" id="3.40.30.10">
    <property type="entry name" value="Glutaredoxin"/>
    <property type="match status" value="1"/>
</dbReference>
<dbReference type="EMBL" id="SMCP01000003">
    <property type="protein sequence ID" value="TCV88684.1"/>
    <property type="molecule type" value="Genomic_DNA"/>
</dbReference>
<comment type="catalytic activity">
    <reaction evidence="4">
        <text>[glutaredoxin]-dithiol + arsenate + glutathione + H(+) = glutathionyl-S-S-[glutaredoxin] + arsenite + H2O</text>
        <dbReference type="Rhea" id="RHEA:22016"/>
        <dbReference type="Rhea" id="RHEA-COMP:10729"/>
        <dbReference type="Rhea" id="RHEA-COMP:17668"/>
        <dbReference type="ChEBI" id="CHEBI:15377"/>
        <dbReference type="ChEBI" id="CHEBI:15378"/>
        <dbReference type="ChEBI" id="CHEBI:29242"/>
        <dbReference type="ChEBI" id="CHEBI:29950"/>
        <dbReference type="ChEBI" id="CHEBI:48597"/>
        <dbReference type="ChEBI" id="CHEBI:57925"/>
        <dbReference type="ChEBI" id="CHEBI:146199"/>
        <dbReference type="EC" id="1.20.4.1"/>
    </reaction>
</comment>
<evidence type="ECO:0000256" key="4">
    <source>
        <dbReference type="RuleBase" id="RU362029"/>
    </source>
</evidence>
<dbReference type="NCBIfam" id="TIGR00014">
    <property type="entry name" value="arsC"/>
    <property type="match status" value="1"/>
</dbReference>
<evidence type="ECO:0000313" key="6">
    <source>
        <dbReference type="EMBL" id="TNG89824.1"/>
    </source>
</evidence>
<dbReference type="PANTHER" id="PTHR30041">
    <property type="entry name" value="ARSENATE REDUCTASE"/>
    <property type="match status" value="1"/>
</dbReference>
<dbReference type="RefSeq" id="WP_132965527.1">
    <property type="nucleotide sequence ID" value="NZ_LEKL01000078.1"/>
</dbReference>
<dbReference type="InterPro" id="IPR006660">
    <property type="entry name" value="Arsenate_reductase-like"/>
</dbReference>
<dbReference type="EMBL" id="VDGV01000089">
    <property type="protein sequence ID" value="TNG89824.1"/>
    <property type="molecule type" value="Genomic_DNA"/>
</dbReference>
<dbReference type="InterPro" id="IPR006659">
    <property type="entry name" value="Arsenate_reductase"/>
</dbReference>
<gene>
    <name evidence="6" type="primary">arsC</name>
    <name evidence="5" type="ORF">EDC16_10336</name>
    <name evidence="6" type="ORF">FHQ21_09695</name>
</gene>
<evidence type="ECO:0000256" key="2">
    <source>
        <dbReference type="ARBA" id="ARBA00023002"/>
    </source>
</evidence>